<dbReference type="Proteomes" id="UP000822688">
    <property type="component" value="Chromosome 2"/>
</dbReference>
<dbReference type="GO" id="GO:0003677">
    <property type="term" value="F:DNA binding"/>
    <property type="evidence" value="ECO:0007669"/>
    <property type="project" value="InterPro"/>
</dbReference>
<dbReference type="GO" id="GO:0005634">
    <property type="term" value="C:nucleus"/>
    <property type="evidence" value="ECO:0007669"/>
    <property type="project" value="TreeGrafter"/>
</dbReference>
<keyword evidence="6" id="KW-1185">Reference proteome</keyword>
<evidence type="ECO:0000313" key="5">
    <source>
        <dbReference type="EMBL" id="KAG0585820.1"/>
    </source>
</evidence>
<dbReference type="PANTHER" id="PTHR31442:SF29">
    <property type="entry name" value="HOMEODOMAIN-LIKE SUPERFAMILY PROTEIN"/>
    <property type="match status" value="1"/>
</dbReference>
<evidence type="ECO:0000256" key="1">
    <source>
        <dbReference type="ARBA" id="ARBA00023015"/>
    </source>
</evidence>
<feature type="region of interest" description="Disordered" evidence="4">
    <location>
        <begin position="162"/>
        <end position="247"/>
    </location>
</feature>
<dbReference type="GO" id="GO:0003700">
    <property type="term" value="F:DNA-binding transcription factor activity"/>
    <property type="evidence" value="ECO:0007669"/>
    <property type="project" value="InterPro"/>
</dbReference>
<evidence type="ECO:0000256" key="3">
    <source>
        <dbReference type="ARBA" id="ARBA00023242"/>
    </source>
</evidence>
<accession>A0A8T0IQ11</accession>
<sequence length="393" mass="43576">MSIVIYALQKPLECSESGLSQLKTHNIWLILRSVITVRDAVNAGAYGYRMESSRSTGVDLRGKRRLEEDFRRNRVKEDFRDEFRGNQQVEVDFRQEFYGNRRVKERRHDSCFHIVEDLMDNRGALRADISRVHCSSANDTTGPTKGDVRSNVGVMRAGVQGLQTNTTTKTATNTPREYPSATMGHKKPDISTHKRRIESPGQSSAPSLLNALPYGPYQPCRPEGSSDDGREDESSRGRASTENGSFQLEDVNLAGGVMISNDDLNGSALKRARIMWTSVLHERFVETVRHLGIKNAVPKTIMESLTVESLTRENVASHLQKHRLYLKHTQGLSSGSPSASDHLFASTPISTGIMSLGNIIPRTGMSPHFMASSGNQSDDGGVPFTTPIIPMQF</sequence>
<protein>
    <submittedName>
        <fullName evidence="5">Uncharacterized protein</fullName>
    </submittedName>
</protein>
<dbReference type="Gene3D" id="1.10.10.60">
    <property type="entry name" value="Homeodomain-like"/>
    <property type="match status" value="1"/>
</dbReference>
<dbReference type="InterPro" id="IPR044841">
    <property type="entry name" value="LUX/BOA-like"/>
</dbReference>
<organism evidence="5 6">
    <name type="scientific">Ceratodon purpureus</name>
    <name type="common">Fire moss</name>
    <name type="synonym">Dicranum purpureum</name>
    <dbReference type="NCBI Taxonomy" id="3225"/>
    <lineage>
        <taxon>Eukaryota</taxon>
        <taxon>Viridiplantae</taxon>
        <taxon>Streptophyta</taxon>
        <taxon>Embryophyta</taxon>
        <taxon>Bryophyta</taxon>
        <taxon>Bryophytina</taxon>
        <taxon>Bryopsida</taxon>
        <taxon>Dicranidae</taxon>
        <taxon>Pseudoditrichales</taxon>
        <taxon>Ditrichaceae</taxon>
        <taxon>Ceratodon</taxon>
    </lineage>
</organism>
<feature type="compositionally biased region" description="Low complexity" evidence="4">
    <location>
        <begin position="164"/>
        <end position="174"/>
    </location>
</feature>
<evidence type="ECO:0000313" key="6">
    <source>
        <dbReference type="Proteomes" id="UP000822688"/>
    </source>
</evidence>
<dbReference type="EMBL" id="CM026422">
    <property type="protein sequence ID" value="KAG0585820.1"/>
    <property type="molecule type" value="Genomic_DNA"/>
</dbReference>
<comment type="caution">
    <text evidence="5">The sequence shown here is derived from an EMBL/GenBank/DDBJ whole genome shotgun (WGS) entry which is preliminary data.</text>
</comment>
<dbReference type="PANTHER" id="PTHR31442">
    <property type="entry name" value="HOMEODOMAIN-LIKE SUPERFAMILY PROTEIN-RELATED"/>
    <property type="match status" value="1"/>
</dbReference>
<gene>
    <name evidence="5" type="ORF">KC19_2G042000</name>
</gene>
<evidence type="ECO:0000256" key="2">
    <source>
        <dbReference type="ARBA" id="ARBA00023163"/>
    </source>
</evidence>
<name>A0A8T0IQ11_CERPU</name>
<keyword evidence="1" id="KW-0805">Transcription regulation</keyword>
<dbReference type="NCBIfam" id="TIGR01557">
    <property type="entry name" value="myb_SHAQKYF"/>
    <property type="match status" value="1"/>
</dbReference>
<proteinExistence type="predicted"/>
<keyword evidence="2" id="KW-0804">Transcription</keyword>
<dbReference type="InterPro" id="IPR006447">
    <property type="entry name" value="Myb_dom_plants"/>
</dbReference>
<reference evidence="5" key="1">
    <citation type="submission" date="2020-06" db="EMBL/GenBank/DDBJ databases">
        <title>WGS assembly of Ceratodon purpureus strain R40.</title>
        <authorList>
            <person name="Carey S.B."/>
            <person name="Jenkins J."/>
            <person name="Shu S."/>
            <person name="Lovell J.T."/>
            <person name="Sreedasyam A."/>
            <person name="Maumus F."/>
            <person name="Tiley G.P."/>
            <person name="Fernandez-Pozo N."/>
            <person name="Barry K."/>
            <person name="Chen C."/>
            <person name="Wang M."/>
            <person name="Lipzen A."/>
            <person name="Daum C."/>
            <person name="Saski C.A."/>
            <person name="Payton A.C."/>
            <person name="Mcbreen J.C."/>
            <person name="Conrad R.E."/>
            <person name="Kollar L.M."/>
            <person name="Olsson S."/>
            <person name="Huttunen S."/>
            <person name="Landis J.B."/>
            <person name="Wickett N.J."/>
            <person name="Johnson M.G."/>
            <person name="Rensing S.A."/>
            <person name="Grimwood J."/>
            <person name="Schmutz J."/>
            <person name="Mcdaniel S.F."/>
        </authorList>
    </citation>
    <scope>NUCLEOTIDE SEQUENCE</scope>
    <source>
        <strain evidence="5">R40</strain>
    </source>
</reference>
<dbReference type="FunFam" id="1.10.10.60:FF:000007">
    <property type="entry name" value="Two-component response regulator"/>
    <property type="match status" value="1"/>
</dbReference>
<keyword evidence="3" id="KW-0539">Nucleus</keyword>
<dbReference type="SUPFAM" id="SSF46689">
    <property type="entry name" value="Homeodomain-like"/>
    <property type="match status" value="1"/>
</dbReference>
<dbReference type="InterPro" id="IPR009057">
    <property type="entry name" value="Homeodomain-like_sf"/>
</dbReference>
<dbReference type="AlphaFoldDB" id="A0A8T0IQ11"/>
<evidence type="ECO:0000256" key="4">
    <source>
        <dbReference type="SAM" id="MobiDB-lite"/>
    </source>
</evidence>